<keyword evidence="5 7" id="KW-1133">Transmembrane helix</keyword>
<feature type="transmembrane region" description="Helical" evidence="7">
    <location>
        <begin position="154"/>
        <end position="178"/>
    </location>
</feature>
<evidence type="ECO:0000313" key="9">
    <source>
        <dbReference type="EMBL" id="CTQ46854.1"/>
    </source>
</evidence>
<organism evidence="9 10">
    <name type="scientific">Roseibium aggregatum</name>
    <dbReference type="NCBI Taxonomy" id="187304"/>
    <lineage>
        <taxon>Bacteria</taxon>
        <taxon>Pseudomonadati</taxon>
        <taxon>Pseudomonadota</taxon>
        <taxon>Alphaproteobacteria</taxon>
        <taxon>Hyphomicrobiales</taxon>
        <taxon>Stappiaceae</taxon>
        <taxon>Roseibium</taxon>
    </lineage>
</organism>
<evidence type="ECO:0000256" key="2">
    <source>
        <dbReference type="ARBA" id="ARBA00022448"/>
    </source>
</evidence>
<feature type="transmembrane region" description="Helical" evidence="7">
    <location>
        <begin position="74"/>
        <end position="94"/>
    </location>
</feature>
<feature type="transmembrane region" description="Helical" evidence="7">
    <location>
        <begin position="101"/>
        <end position="117"/>
    </location>
</feature>
<evidence type="ECO:0000256" key="1">
    <source>
        <dbReference type="ARBA" id="ARBA00004651"/>
    </source>
</evidence>
<keyword evidence="6 7" id="KW-0472">Membrane</keyword>
<dbReference type="PROSITE" id="PS50928">
    <property type="entry name" value="ABC_TM1"/>
    <property type="match status" value="1"/>
</dbReference>
<dbReference type="RefSeq" id="WP_055660956.1">
    <property type="nucleotide sequence ID" value="NZ_CXST01000004.1"/>
</dbReference>
<dbReference type="GO" id="GO:0005886">
    <property type="term" value="C:plasma membrane"/>
    <property type="evidence" value="ECO:0007669"/>
    <property type="project" value="UniProtKB-SubCell"/>
</dbReference>
<keyword evidence="4 7" id="KW-0812">Transmembrane</keyword>
<comment type="similarity">
    <text evidence="7">Belongs to the binding-protein-dependent transport system permease family.</text>
</comment>
<dbReference type="GO" id="GO:0055085">
    <property type="term" value="P:transmembrane transport"/>
    <property type="evidence" value="ECO:0007669"/>
    <property type="project" value="InterPro"/>
</dbReference>
<keyword evidence="3" id="KW-1003">Cell membrane</keyword>
<feature type="transmembrane region" description="Helical" evidence="7">
    <location>
        <begin position="264"/>
        <end position="286"/>
    </location>
</feature>
<name>A0A0M6YAV0_9HYPH</name>
<proteinExistence type="inferred from homology"/>
<dbReference type="Proteomes" id="UP000048926">
    <property type="component" value="Unassembled WGS sequence"/>
</dbReference>
<dbReference type="Pfam" id="PF00528">
    <property type="entry name" value="BPD_transp_1"/>
    <property type="match status" value="1"/>
</dbReference>
<reference evidence="10" key="1">
    <citation type="submission" date="2015-07" db="EMBL/GenBank/DDBJ databases">
        <authorList>
            <person name="Rodrigo-Torres Lidia"/>
            <person name="Arahal R.David."/>
        </authorList>
    </citation>
    <scope>NUCLEOTIDE SEQUENCE [LARGE SCALE GENOMIC DNA]</scope>
    <source>
        <strain evidence="10">CECT 4801</strain>
    </source>
</reference>
<feature type="transmembrane region" description="Helical" evidence="7">
    <location>
        <begin position="233"/>
        <end position="252"/>
    </location>
</feature>
<dbReference type="CDD" id="cd06261">
    <property type="entry name" value="TM_PBP2"/>
    <property type="match status" value="1"/>
</dbReference>
<evidence type="ECO:0000256" key="4">
    <source>
        <dbReference type="ARBA" id="ARBA00022692"/>
    </source>
</evidence>
<dbReference type="EMBL" id="CXST01000004">
    <property type="protein sequence ID" value="CTQ46854.1"/>
    <property type="molecule type" value="Genomic_DNA"/>
</dbReference>
<dbReference type="Gene3D" id="1.10.3720.10">
    <property type="entry name" value="MetI-like"/>
    <property type="match status" value="1"/>
</dbReference>
<evidence type="ECO:0000256" key="6">
    <source>
        <dbReference type="ARBA" id="ARBA00023136"/>
    </source>
</evidence>
<comment type="subcellular location">
    <subcellularLocation>
        <location evidence="1 7">Cell membrane</location>
        <topology evidence="1 7">Multi-pass membrane protein</topology>
    </subcellularLocation>
</comment>
<dbReference type="InterPro" id="IPR051393">
    <property type="entry name" value="ABC_transporter_permease"/>
</dbReference>
<protein>
    <submittedName>
        <fullName evidence="9">Inner membrane ABC transporter permease protein YcjO</fullName>
    </submittedName>
</protein>
<evidence type="ECO:0000256" key="5">
    <source>
        <dbReference type="ARBA" id="ARBA00022989"/>
    </source>
</evidence>
<accession>A0A0M6YAV0</accession>
<dbReference type="AlphaFoldDB" id="A0A0M6YAV0"/>
<keyword evidence="10" id="KW-1185">Reference proteome</keyword>
<gene>
    <name evidence="9" type="primary">ycjO_5</name>
    <name evidence="9" type="ORF">LAL4801_05314</name>
</gene>
<evidence type="ECO:0000313" key="10">
    <source>
        <dbReference type="Proteomes" id="UP000048926"/>
    </source>
</evidence>
<evidence type="ECO:0000259" key="8">
    <source>
        <dbReference type="PROSITE" id="PS50928"/>
    </source>
</evidence>
<feature type="transmembrane region" description="Helical" evidence="7">
    <location>
        <begin position="9"/>
        <end position="29"/>
    </location>
</feature>
<keyword evidence="2 7" id="KW-0813">Transport</keyword>
<dbReference type="OrthoDB" id="9773727at2"/>
<dbReference type="InterPro" id="IPR035906">
    <property type="entry name" value="MetI-like_sf"/>
</dbReference>
<dbReference type="SUPFAM" id="SSF161098">
    <property type="entry name" value="MetI-like"/>
    <property type="match status" value="1"/>
</dbReference>
<dbReference type="PANTHER" id="PTHR30193:SF41">
    <property type="entry name" value="DIACETYLCHITOBIOSE UPTAKE SYSTEM PERMEASE PROTEIN NGCF"/>
    <property type="match status" value="1"/>
</dbReference>
<feature type="domain" description="ABC transmembrane type-1" evidence="8">
    <location>
        <begin position="69"/>
        <end position="282"/>
    </location>
</feature>
<evidence type="ECO:0000256" key="7">
    <source>
        <dbReference type="RuleBase" id="RU363032"/>
    </source>
</evidence>
<dbReference type="PANTHER" id="PTHR30193">
    <property type="entry name" value="ABC TRANSPORTER PERMEASE PROTEIN"/>
    <property type="match status" value="1"/>
</dbReference>
<evidence type="ECO:0000256" key="3">
    <source>
        <dbReference type="ARBA" id="ARBA00022475"/>
    </source>
</evidence>
<sequence length="293" mass="32985">MITNRRREVAVAMTLIAPFVLTFVLVFLYPTIRMIELSFTNAPLIGPGEWVGLANFKRLLTDNLFYTSLKNNGYFVLLTVVPTTALALAIAMMITRLKGPLQALILALFFLPYILPVSVVTQIWAWMLDFQFGVLQPVFAFFTGKPVPVFKNPYWVMPTVATVTIWWTNGFNVLLFIAGLRNISSDYYEAAALDGATRWQLFTKVTWPQLWPVTALVLTLQLILQLKIFDQIYLLSSGGPFNSSYVLLLMVYREAFQLNHGGYASAIALVLFVLIVVVSVLQFQLLRAGGNKQ</sequence>
<dbReference type="InterPro" id="IPR000515">
    <property type="entry name" value="MetI-like"/>
</dbReference>